<evidence type="ECO:0000313" key="2">
    <source>
        <dbReference type="EMBL" id="QJA83039.1"/>
    </source>
</evidence>
<gene>
    <name evidence="2" type="ORF">MM415A00321_0019</name>
    <name evidence="1" type="ORF">MM415B00326_0005</name>
</gene>
<dbReference type="EMBL" id="MT142502">
    <property type="protein sequence ID" value="QJA83039.1"/>
    <property type="molecule type" value="Genomic_DNA"/>
</dbReference>
<name>A0A6M3JCA5_9ZZZZ</name>
<sequence length="86" mass="9812">MGLSFIDKWLVAEGCDDEGTNSGRWYIIHTQYPRFVIEICDRDDGGYESGESEVFDDCLDAAIFTRLSREAGEIFASYDRDLLEES</sequence>
<dbReference type="EMBL" id="MT141561">
    <property type="protein sequence ID" value="QJA66805.1"/>
    <property type="molecule type" value="Genomic_DNA"/>
</dbReference>
<dbReference type="AlphaFoldDB" id="A0A6M3JCA5"/>
<proteinExistence type="predicted"/>
<reference evidence="1" key="1">
    <citation type="submission" date="2020-03" db="EMBL/GenBank/DDBJ databases">
        <title>The deep terrestrial virosphere.</title>
        <authorList>
            <person name="Holmfeldt K."/>
            <person name="Nilsson E."/>
            <person name="Simone D."/>
            <person name="Lopez-Fernandez M."/>
            <person name="Wu X."/>
            <person name="de Brujin I."/>
            <person name="Lundin D."/>
            <person name="Andersson A."/>
            <person name="Bertilsson S."/>
            <person name="Dopson M."/>
        </authorList>
    </citation>
    <scope>NUCLEOTIDE SEQUENCE</scope>
    <source>
        <strain evidence="2">MM415A00321</strain>
        <strain evidence="1">MM415B00326</strain>
    </source>
</reference>
<protein>
    <submittedName>
        <fullName evidence="1">Uncharacterized protein</fullName>
    </submittedName>
</protein>
<evidence type="ECO:0000313" key="1">
    <source>
        <dbReference type="EMBL" id="QJA66805.1"/>
    </source>
</evidence>
<organism evidence="1">
    <name type="scientific">viral metagenome</name>
    <dbReference type="NCBI Taxonomy" id="1070528"/>
    <lineage>
        <taxon>unclassified sequences</taxon>
        <taxon>metagenomes</taxon>
        <taxon>organismal metagenomes</taxon>
    </lineage>
</organism>
<accession>A0A6M3JCA5</accession>